<dbReference type="AlphaFoldDB" id="A0A918DC80"/>
<reference evidence="1 2" key="1">
    <citation type="journal article" date="2014" name="Int. J. Syst. Evol. Microbiol.">
        <title>Complete genome sequence of Corynebacterium casei LMG S-19264T (=DSM 44701T), isolated from a smear-ripened cheese.</title>
        <authorList>
            <consortium name="US DOE Joint Genome Institute (JGI-PGF)"/>
            <person name="Walter F."/>
            <person name="Albersmeier A."/>
            <person name="Kalinowski J."/>
            <person name="Ruckert C."/>
        </authorList>
    </citation>
    <scope>NUCLEOTIDE SEQUENCE [LARGE SCALE GENOMIC DNA]</scope>
    <source>
        <strain evidence="1 2">CGMCC 1.7029</strain>
    </source>
</reference>
<evidence type="ECO:0000313" key="2">
    <source>
        <dbReference type="Proteomes" id="UP000598196"/>
    </source>
</evidence>
<evidence type="ECO:0000313" key="1">
    <source>
        <dbReference type="EMBL" id="GGO30742.1"/>
    </source>
</evidence>
<organism evidence="1 2">
    <name type="scientific">Gemmobacter aquaticus</name>
    <dbReference type="NCBI Taxonomy" id="490185"/>
    <lineage>
        <taxon>Bacteria</taxon>
        <taxon>Pseudomonadati</taxon>
        <taxon>Pseudomonadota</taxon>
        <taxon>Alphaproteobacteria</taxon>
        <taxon>Rhodobacterales</taxon>
        <taxon>Paracoccaceae</taxon>
        <taxon>Gemmobacter</taxon>
    </lineage>
</organism>
<keyword evidence="2" id="KW-1185">Reference proteome</keyword>
<accession>A0A918DC80</accession>
<sequence length="161" mass="17037">MKTRARSLMQETAARLAMQEGFRIPDSRTGSIGHSITMPVIRRVDREMHKMTKTTFLLAAITGLALTACVDAVPVVEEVDVLTIAPTSADRATPAYKSCVAAIAKQVGVSTKDVAVFDYQFSEAGTQIQATVAGAVAPWRCLSANDGTVAEVSYTGSEGAL</sequence>
<gene>
    <name evidence="1" type="ORF">GCM10010991_15900</name>
</gene>
<proteinExistence type="predicted"/>
<dbReference type="EMBL" id="BMLP01000002">
    <property type="protein sequence ID" value="GGO30742.1"/>
    <property type="molecule type" value="Genomic_DNA"/>
</dbReference>
<protein>
    <submittedName>
        <fullName evidence="1">Uncharacterized protein</fullName>
    </submittedName>
</protein>
<dbReference type="Proteomes" id="UP000598196">
    <property type="component" value="Unassembled WGS sequence"/>
</dbReference>
<name>A0A918DC80_9RHOB</name>
<comment type="caution">
    <text evidence="1">The sequence shown here is derived from an EMBL/GenBank/DDBJ whole genome shotgun (WGS) entry which is preliminary data.</text>
</comment>